<comment type="caution">
    <text evidence="2">The sequence shown here is derived from an EMBL/GenBank/DDBJ whole genome shotgun (WGS) entry which is preliminary data.</text>
</comment>
<name>A0A7J6V859_THATH</name>
<feature type="region of interest" description="Disordered" evidence="1">
    <location>
        <begin position="1"/>
        <end position="52"/>
    </location>
</feature>
<sequence length="52" mass="5606">MDEPARQKHEGVDSYVGQIGRDIIRKPSSTSGRTSRETYDGENSGPSSAPTP</sequence>
<keyword evidence="3" id="KW-1185">Reference proteome</keyword>
<reference evidence="2 3" key="1">
    <citation type="submission" date="2020-06" db="EMBL/GenBank/DDBJ databases">
        <title>Transcriptomic and genomic resources for Thalictrum thalictroides and T. hernandezii: Facilitating candidate gene discovery in an emerging model plant lineage.</title>
        <authorList>
            <person name="Arias T."/>
            <person name="Riano-Pachon D.M."/>
            <person name="Di Stilio V.S."/>
        </authorList>
    </citation>
    <scope>NUCLEOTIDE SEQUENCE [LARGE SCALE GENOMIC DNA]</scope>
    <source>
        <strain evidence="3">cv. WT478/WT964</strain>
        <tissue evidence="2">Leaves</tissue>
    </source>
</reference>
<accession>A0A7J6V859</accession>
<dbReference type="Proteomes" id="UP000554482">
    <property type="component" value="Unassembled WGS sequence"/>
</dbReference>
<evidence type="ECO:0000256" key="1">
    <source>
        <dbReference type="SAM" id="MobiDB-lite"/>
    </source>
</evidence>
<evidence type="ECO:0000313" key="3">
    <source>
        <dbReference type="Proteomes" id="UP000554482"/>
    </source>
</evidence>
<gene>
    <name evidence="2" type="ORF">FRX31_029278</name>
</gene>
<proteinExistence type="predicted"/>
<evidence type="ECO:0000313" key="2">
    <source>
        <dbReference type="EMBL" id="KAF5181133.1"/>
    </source>
</evidence>
<protein>
    <submittedName>
        <fullName evidence="2">Uncharacterized protein</fullName>
    </submittedName>
</protein>
<dbReference type="EMBL" id="JABWDY010036540">
    <property type="protein sequence ID" value="KAF5181133.1"/>
    <property type="molecule type" value="Genomic_DNA"/>
</dbReference>
<dbReference type="AlphaFoldDB" id="A0A7J6V859"/>
<organism evidence="2 3">
    <name type="scientific">Thalictrum thalictroides</name>
    <name type="common">Rue-anemone</name>
    <name type="synonym">Anemone thalictroides</name>
    <dbReference type="NCBI Taxonomy" id="46969"/>
    <lineage>
        <taxon>Eukaryota</taxon>
        <taxon>Viridiplantae</taxon>
        <taxon>Streptophyta</taxon>
        <taxon>Embryophyta</taxon>
        <taxon>Tracheophyta</taxon>
        <taxon>Spermatophyta</taxon>
        <taxon>Magnoliopsida</taxon>
        <taxon>Ranunculales</taxon>
        <taxon>Ranunculaceae</taxon>
        <taxon>Thalictroideae</taxon>
        <taxon>Thalictrum</taxon>
    </lineage>
</organism>
<feature type="compositionally biased region" description="Basic and acidic residues" evidence="1">
    <location>
        <begin position="1"/>
        <end position="12"/>
    </location>
</feature>
<feature type="non-terminal residue" evidence="2">
    <location>
        <position position="52"/>
    </location>
</feature>